<name>A0A1E1LLF6_9HELO</name>
<feature type="region of interest" description="Disordered" evidence="1">
    <location>
        <begin position="200"/>
        <end position="246"/>
    </location>
</feature>
<feature type="region of interest" description="Disordered" evidence="1">
    <location>
        <begin position="132"/>
        <end position="187"/>
    </location>
</feature>
<gene>
    <name evidence="2" type="ORF">RAG0_15515</name>
</gene>
<dbReference type="EMBL" id="FJUX01000140">
    <property type="protein sequence ID" value="CZT11347.1"/>
    <property type="molecule type" value="Genomic_DNA"/>
</dbReference>
<feature type="compositionally biased region" description="Acidic residues" evidence="1">
    <location>
        <begin position="170"/>
        <end position="179"/>
    </location>
</feature>
<dbReference type="OrthoDB" id="537467at2759"/>
<evidence type="ECO:0000313" key="2">
    <source>
        <dbReference type="EMBL" id="CZT11347.1"/>
    </source>
</evidence>
<evidence type="ECO:0000313" key="3">
    <source>
        <dbReference type="Proteomes" id="UP000178912"/>
    </source>
</evidence>
<sequence>MSWMDSWSRPSKSSTFPPPIYLTTTGLNPYCHTCGRVMSSKKEIKPAQSTPVKYCSSRCRGNKPGPVDRKIEDAFAALLNDDPRSFTTKYPGEEVRIEDSGKVRKGKGDMRTIVWCSEVEELVFGSRYDASKTAGRRKNRAPRGVPNEKVWKSVDMEDDADFSPRPMEPEDHEEEESYSDDSVHELEDIEVDVDADHVYFGAGKKRPEQSKANVNGSVGGEKGWAEKIEETPEMRQKRLDGQRRAEERELVRKAARRGVAFGFVTQKREDPTSRKGKRGGKRKEVDEEGQDESSKVEKRLCEAVITKAVIVVEPSFAKGDWGVRWRE</sequence>
<organism evidence="2 3">
    <name type="scientific">Rhynchosporium agropyri</name>
    <dbReference type="NCBI Taxonomy" id="914238"/>
    <lineage>
        <taxon>Eukaryota</taxon>
        <taxon>Fungi</taxon>
        <taxon>Dikarya</taxon>
        <taxon>Ascomycota</taxon>
        <taxon>Pezizomycotina</taxon>
        <taxon>Leotiomycetes</taxon>
        <taxon>Helotiales</taxon>
        <taxon>Ploettnerulaceae</taxon>
        <taxon>Rhynchosporium</taxon>
    </lineage>
</organism>
<keyword evidence="3" id="KW-1185">Reference proteome</keyword>
<protein>
    <submittedName>
        <fullName evidence="2">Related to chitinase</fullName>
    </submittedName>
</protein>
<dbReference type="Proteomes" id="UP000178912">
    <property type="component" value="Unassembled WGS sequence"/>
</dbReference>
<accession>A0A1E1LLF6</accession>
<feature type="compositionally biased region" description="Basic and acidic residues" evidence="1">
    <location>
        <begin position="223"/>
        <end position="246"/>
    </location>
</feature>
<feature type="region of interest" description="Disordered" evidence="1">
    <location>
        <begin position="261"/>
        <end position="297"/>
    </location>
</feature>
<reference evidence="3" key="1">
    <citation type="submission" date="2016-03" db="EMBL/GenBank/DDBJ databases">
        <authorList>
            <person name="Guldener U."/>
        </authorList>
    </citation>
    <scope>NUCLEOTIDE SEQUENCE [LARGE SCALE GENOMIC DNA]</scope>
    <source>
        <strain evidence="3">04CH-RAC-A.6.1</strain>
    </source>
</reference>
<evidence type="ECO:0000256" key="1">
    <source>
        <dbReference type="SAM" id="MobiDB-lite"/>
    </source>
</evidence>
<proteinExistence type="predicted"/>
<dbReference type="AlphaFoldDB" id="A0A1E1LLF6"/>